<evidence type="ECO:0000256" key="4">
    <source>
        <dbReference type="ARBA" id="ARBA00022692"/>
    </source>
</evidence>
<reference evidence="9 10" key="1">
    <citation type="submission" date="2022-11" db="EMBL/GenBank/DDBJ databases">
        <title>Minimal conservation of predation-associated metabolite biosynthetic gene clusters underscores biosynthetic potential of Myxococcota including descriptions for ten novel species: Archangium lansinium sp. nov., Myxococcus landrumus sp. nov., Nannocystis bai.</title>
        <authorList>
            <person name="Ahearne A."/>
            <person name="Stevens C."/>
            <person name="Dowd S."/>
        </authorList>
    </citation>
    <scope>NUCLEOTIDE SEQUENCE [LARGE SCALE GENOMIC DNA]</scope>
    <source>
        <strain evidence="9 10">NCWAL01</strain>
    </source>
</reference>
<keyword evidence="10" id="KW-1185">Reference proteome</keyword>
<keyword evidence="3" id="KW-1003">Cell membrane</keyword>
<dbReference type="Pfam" id="PF07681">
    <property type="entry name" value="DoxX"/>
    <property type="match status" value="1"/>
</dbReference>
<dbReference type="EMBL" id="JAQNDM010000002">
    <property type="protein sequence ID" value="MDC0707547.1"/>
    <property type="molecule type" value="Genomic_DNA"/>
</dbReference>
<feature type="compositionally biased region" description="Pro residues" evidence="7">
    <location>
        <begin position="9"/>
        <end position="22"/>
    </location>
</feature>
<organism evidence="9 10">
    <name type="scientific">Stigmatella ashevillensis</name>
    <dbReference type="NCBI Taxonomy" id="2995309"/>
    <lineage>
        <taxon>Bacteria</taxon>
        <taxon>Pseudomonadati</taxon>
        <taxon>Myxococcota</taxon>
        <taxon>Myxococcia</taxon>
        <taxon>Myxococcales</taxon>
        <taxon>Cystobacterineae</taxon>
        <taxon>Archangiaceae</taxon>
        <taxon>Stigmatella</taxon>
    </lineage>
</organism>
<gene>
    <name evidence="9" type="ORF">POL68_03610</name>
</gene>
<accession>A0ABT5D1J8</accession>
<evidence type="ECO:0000256" key="1">
    <source>
        <dbReference type="ARBA" id="ARBA00004651"/>
    </source>
</evidence>
<feature type="transmembrane region" description="Helical" evidence="8">
    <location>
        <begin position="57"/>
        <end position="80"/>
    </location>
</feature>
<evidence type="ECO:0000313" key="9">
    <source>
        <dbReference type="EMBL" id="MDC0707547.1"/>
    </source>
</evidence>
<evidence type="ECO:0000256" key="7">
    <source>
        <dbReference type="SAM" id="MobiDB-lite"/>
    </source>
</evidence>
<comment type="similarity">
    <text evidence="2">Belongs to the DoxX family.</text>
</comment>
<feature type="transmembrane region" description="Helical" evidence="8">
    <location>
        <begin position="132"/>
        <end position="150"/>
    </location>
</feature>
<proteinExistence type="inferred from homology"/>
<keyword evidence="5 8" id="KW-1133">Transmembrane helix</keyword>
<dbReference type="PANTHER" id="PTHR33452">
    <property type="entry name" value="OXIDOREDUCTASE CATD-RELATED"/>
    <property type="match status" value="1"/>
</dbReference>
<keyword evidence="4 8" id="KW-0812">Transmembrane</keyword>
<dbReference type="Proteomes" id="UP001221838">
    <property type="component" value="Unassembled WGS sequence"/>
</dbReference>
<dbReference type="InterPro" id="IPR051907">
    <property type="entry name" value="DoxX-like_oxidoreductase"/>
</dbReference>
<evidence type="ECO:0000256" key="6">
    <source>
        <dbReference type="ARBA" id="ARBA00023136"/>
    </source>
</evidence>
<feature type="region of interest" description="Disordered" evidence="7">
    <location>
        <begin position="1"/>
        <end position="24"/>
    </location>
</feature>
<name>A0ABT5D1J8_9BACT</name>
<evidence type="ECO:0000256" key="8">
    <source>
        <dbReference type="SAM" id="Phobius"/>
    </source>
</evidence>
<sequence>MKYRARYAVPPPSAYLPSPPQARPKQVNRIRRSVPGQGLLKPADTPVRMALRATAGIVFVTLGHMKFFDSILLGTTAISLPTGPEGFAQYLAAIGVPFPLLNAYMVCLVEMVCGLALVLSAFLPAPALLTRLAALPLLVDMVVATITVGLRNAMGQPVLMEGIAVTQQAWRLPVEASMLLITLLLVWRPLPRPVPSQEFASPLS</sequence>
<evidence type="ECO:0000256" key="5">
    <source>
        <dbReference type="ARBA" id="ARBA00022989"/>
    </source>
</evidence>
<evidence type="ECO:0000313" key="10">
    <source>
        <dbReference type="Proteomes" id="UP001221838"/>
    </source>
</evidence>
<dbReference type="PANTHER" id="PTHR33452:SF1">
    <property type="entry name" value="INNER MEMBRANE PROTEIN YPHA-RELATED"/>
    <property type="match status" value="1"/>
</dbReference>
<evidence type="ECO:0000256" key="2">
    <source>
        <dbReference type="ARBA" id="ARBA00006679"/>
    </source>
</evidence>
<keyword evidence="6 8" id="KW-0472">Membrane</keyword>
<dbReference type="InterPro" id="IPR032808">
    <property type="entry name" value="DoxX"/>
</dbReference>
<comment type="caution">
    <text evidence="9">The sequence shown here is derived from an EMBL/GenBank/DDBJ whole genome shotgun (WGS) entry which is preliminary data.</text>
</comment>
<feature type="transmembrane region" description="Helical" evidence="8">
    <location>
        <begin position="100"/>
        <end position="125"/>
    </location>
</feature>
<protein>
    <submittedName>
        <fullName evidence="9">DoxX family protein</fullName>
    </submittedName>
</protein>
<evidence type="ECO:0000256" key="3">
    <source>
        <dbReference type="ARBA" id="ARBA00022475"/>
    </source>
</evidence>
<comment type="subcellular location">
    <subcellularLocation>
        <location evidence="1">Cell membrane</location>
        <topology evidence="1">Multi-pass membrane protein</topology>
    </subcellularLocation>
</comment>